<comment type="caution">
    <text evidence="10">The sequence shown here is derived from an EMBL/GenBank/DDBJ whole genome shotgun (WGS) entry which is preliminary data.</text>
</comment>
<dbReference type="AlphaFoldDB" id="A0A7J6KWI9"/>
<sequence>MLASALATGVFLGFTTTRTRESVQGGGLINARVSITNGNVVLARVIPLRIVLATVIVAGGFPMGLEGPAVHVAAATASVALAIPLLHKKIARNRDLQSAVQVVAAATGVAAAFDTPIAGVTFALEELLQLTSRRVMTQICLASVVSTTLARALFHRFEPFRIDYILNLDIHGQKEEVYFVIYAAIVGLITFAAGVLFTFLTLKTCTVLRKLDKALRGVLDLRPRMSTDALSWATVDFGVERPEVPNDHSPYLVIVPYALFGVIGALLSCLTYYVTNYHEEVYGLGTHGLEEILKDPVDSHGLGEPMMMFVYRLTMASLATALGVPAGLLTPALVTGGYLGSAIGSISRSIAEATNMSASFAQHLHHTGVLFGMTGMFSSWFRTPITAVVIAYELTGVYSLVLPIMLCNYLSSALTGLVYEMDITEQMMHRGGVHAEGAHFELTDVRHLFKARLDAIDYDYHEEHPSVRVFHDHGRSMTSGVARPRSRRPSLTEAVIKVMTPYVEVAESPSTDHHGLSPANGAHPEHVSRISGRSIRWGSLRGSEVGCGDDAVDNARVPSDANLAADREALESTIVRRDSGLGGVTPSG</sequence>
<evidence type="ECO:0000256" key="7">
    <source>
        <dbReference type="ARBA" id="ARBA00023214"/>
    </source>
</evidence>
<dbReference type="PANTHER" id="PTHR45711">
    <property type="entry name" value="CHLORIDE CHANNEL PROTEIN"/>
    <property type="match status" value="1"/>
</dbReference>
<dbReference type="InterPro" id="IPR001807">
    <property type="entry name" value="ClC"/>
</dbReference>
<keyword evidence="3 9" id="KW-0812">Transmembrane</keyword>
<gene>
    <name evidence="10" type="ORF">FOL47_000513</name>
</gene>
<evidence type="ECO:0000256" key="6">
    <source>
        <dbReference type="ARBA" id="ARBA00023136"/>
    </source>
</evidence>
<proteinExistence type="predicted"/>
<feature type="transmembrane region" description="Helical" evidence="9">
    <location>
        <begin position="398"/>
        <end position="419"/>
    </location>
</feature>
<feature type="transmembrane region" description="Helical" evidence="9">
    <location>
        <begin position="136"/>
        <end position="157"/>
    </location>
</feature>
<evidence type="ECO:0000313" key="11">
    <source>
        <dbReference type="Proteomes" id="UP000591131"/>
    </source>
</evidence>
<evidence type="ECO:0000256" key="1">
    <source>
        <dbReference type="ARBA" id="ARBA00004141"/>
    </source>
</evidence>
<dbReference type="PANTHER" id="PTHR45711:SF6">
    <property type="entry name" value="CHLORIDE CHANNEL PROTEIN"/>
    <property type="match status" value="1"/>
</dbReference>
<keyword evidence="4 9" id="KW-1133">Transmembrane helix</keyword>
<evidence type="ECO:0000256" key="9">
    <source>
        <dbReference type="SAM" id="Phobius"/>
    </source>
</evidence>
<dbReference type="PRINTS" id="PR00762">
    <property type="entry name" value="CLCHANNEL"/>
</dbReference>
<dbReference type="Pfam" id="PF00654">
    <property type="entry name" value="Voltage_CLC"/>
    <property type="match status" value="2"/>
</dbReference>
<dbReference type="Proteomes" id="UP000591131">
    <property type="component" value="Unassembled WGS sequence"/>
</dbReference>
<feature type="transmembrane region" description="Helical" evidence="9">
    <location>
        <begin position="369"/>
        <end position="392"/>
    </location>
</feature>
<feature type="transmembrane region" description="Helical" evidence="9">
    <location>
        <begin position="68"/>
        <end position="87"/>
    </location>
</feature>
<keyword evidence="11" id="KW-1185">Reference proteome</keyword>
<feature type="transmembrane region" description="Helical" evidence="9">
    <location>
        <begin position="177"/>
        <end position="202"/>
    </location>
</feature>
<feature type="transmembrane region" description="Helical" evidence="9">
    <location>
        <begin position="41"/>
        <end position="61"/>
    </location>
</feature>
<feature type="transmembrane region" description="Helical" evidence="9">
    <location>
        <begin position="251"/>
        <end position="274"/>
    </location>
</feature>
<feature type="transmembrane region" description="Helical" evidence="9">
    <location>
        <begin position="99"/>
        <end position="124"/>
    </location>
</feature>
<evidence type="ECO:0000256" key="2">
    <source>
        <dbReference type="ARBA" id="ARBA00022448"/>
    </source>
</evidence>
<keyword evidence="2" id="KW-0813">Transport</keyword>
<dbReference type="GO" id="GO:0005247">
    <property type="term" value="F:voltage-gated chloride channel activity"/>
    <property type="evidence" value="ECO:0007669"/>
    <property type="project" value="TreeGrafter"/>
</dbReference>
<dbReference type="OrthoDB" id="446177at2759"/>
<feature type="transmembrane region" description="Helical" evidence="9">
    <location>
        <begin position="315"/>
        <end position="339"/>
    </location>
</feature>
<evidence type="ECO:0000256" key="4">
    <source>
        <dbReference type="ARBA" id="ARBA00022989"/>
    </source>
</evidence>
<evidence type="ECO:0000256" key="3">
    <source>
        <dbReference type="ARBA" id="ARBA00022692"/>
    </source>
</evidence>
<organism evidence="10 11">
    <name type="scientific">Perkinsus chesapeaki</name>
    <name type="common">Clam parasite</name>
    <name type="synonym">Perkinsus andrewsi</name>
    <dbReference type="NCBI Taxonomy" id="330153"/>
    <lineage>
        <taxon>Eukaryota</taxon>
        <taxon>Sar</taxon>
        <taxon>Alveolata</taxon>
        <taxon>Perkinsozoa</taxon>
        <taxon>Perkinsea</taxon>
        <taxon>Perkinsida</taxon>
        <taxon>Perkinsidae</taxon>
        <taxon>Perkinsus</taxon>
    </lineage>
</organism>
<evidence type="ECO:0000256" key="8">
    <source>
        <dbReference type="SAM" id="MobiDB-lite"/>
    </source>
</evidence>
<feature type="region of interest" description="Disordered" evidence="8">
    <location>
        <begin position="507"/>
        <end position="527"/>
    </location>
</feature>
<dbReference type="InterPro" id="IPR014743">
    <property type="entry name" value="Cl-channel_core"/>
</dbReference>
<name>A0A7J6KWI9_PERCH</name>
<evidence type="ECO:0000256" key="5">
    <source>
        <dbReference type="ARBA" id="ARBA00023065"/>
    </source>
</evidence>
<reference evidence="10 11" key="1">
    <citation type="submission" date="2020-04" db="EMBL/GenBank/DDBJ databases">
        <title>Perkinsus chesapeaki whole genome sequence.</title>
        <authorList>
            <person name="Bogema D.R."/>
        </authorList>
    </citation>
    <scope>NUCLEOTIDE SEQUENCE [LARGE SCALE GENOMIC DNA]</scope>
    <source>
        <strain evidence="10">ATCC PRA-425</strain>
    </source>
</reference>
<keyword evidence="7" id="KW-0868">Chloride</keyword>
<dbReference type="SUPFAM" id="SSF81340">
    <property type="entry name" value="Clc chloride channel"/>
    <property type="match status" value="1"/>
</dbReference>
<accession>A0A7J6KWI9</accession>
<dbReference type="Gene3D" id="1.10.3080.10">
    <property type="entry name" value="Clc chloride channel"/>
    <property type="match status" value="2"/>
</dbReference>
<evidence type="ECO:0008006" key="12">
    <source>
        <dbReference type="Google" id="ProtNLM"/>
    </source>
</evidence>
<dbReference type="GO" id="GO:0005886">
    <property type="term" value="C:plasma membrane"/>
    <property type="evidence" value="ECO:0007669"/>
    <property type="project" value="TreeGrafter"/>
</dbReference>
<comment type="subcellular location">
    <subcellularLocation>
        <location evidence="1">Membrane</location>
        <topology evidence="1">Multi-pass membrane protein</topology>
    </subcellularLocation>
</comment>
<evidence type="ECO:0000313" key="10">
    <source>
        <dbReference type="EMBL" id="KAF4651277.1"/>
    </source>
</evidence>
<dbReference type="CDD" id="cd00400">
    <property type="entry name" value="Voltage_gated_ClC"/>
    <property type="match status" value="1"/>
</dbReference>
<dbReference type="EMBL" id="JAAPAO010001090">
    <property type="protein sequence ID" value="KAF4651277.1"/>
    <property type="molecule type" value="Genomic_DNA"/>
</dbReference>
<keyword evidence="5" id="KW-0406">Ion transport</keyword>
<keyword evidence="6 9" id="KW-0472">Membrane</keyword>
<protein>
    <recommendedName>
        <fullName evidence="12">Chloride Channel</fullName>
    </recommendedName>
</protein>